<name>A0A915M0X6_MELJA</name>
<reference evidence="5" key="1">
    <citation type="submission" date="2022-11" db="UniProtKB">
        <authorList>
            <consortium name="WormBaseParasite"/>
        </authorList>
    </citation>
    <scope>IDENTIFICATION</scope>
</reference>
<dbReference type="AlphaFoldDB" id="A0A915M0X6"/>
<sequence>MPSSKTVSMLFATFVFVICSVGLLNLVESTTTRIIEVGRGKHKLEGDNVILSDGSRIAEREDMKDYNFLSPKESCVLHIEYNNNIIVYFQEDGVCTVDLIVEDSDILNFFDISHTVEFTIVLHNYNDSLSKCLGNCSDFELMNTNILTLAFNDNDFPLGVYHIGSCIRKDEGVYSLVVGSFQAASCAYSSMCLKHKIDISQEFIKLNFLMNTFPHLIEEEKFIYCYPPSETNQSSEELITVKAWKIINVGSNSDESLIGKRLIVLQLLPNYIFPSCTENGTINEEKKMDFPRCSFVIEFSGKKYKLLTTKYKPRKKFSRTSTSINYSTTKLSPFFEDKTFTTTLNPENNSTITETISTKTLNIFENITLATTTKEIKTLNKTTTSKINLIFPPEPNKREKDGIIDAIIMFAILILLICVAVGYYFVYLKKKEKPAEDEFKSDLSINPVVIVAEDEGLDVDKTQEDEETSSDNENSEEVEI</sequence>
<feature type="chain" id="PRO_5037205765" evidence="3">
    <location>
        <begin position="30"/>
        <end position="480"/>
    </location>
</feature>
<feature type="transmembrane region" description="Helical" evidence="2">
    <location>
        <begin position="406"/>
        <end position="426"/>
    </location>
</feature>
<keyword evidence="2" id="KW-0472">Membrane</keyword>
<proteinExistence type="predicted"/>
<feature type="region of interest" description="Disordered" evidence="1">
    <location>
        <begin position="455"/>
        <end position="480"/>
    </location>
</feature>
<evidence type="ECO:0000256" key="1">
    <source>
        <dbReference type="SAM" id="MobiDB-lite"/>
    </source>
</evidence>
<organism evidence="4 5">
    <name type="scientific">Meloidogyne javanica</name>
    <name type="common">Root-knot nematode worm</name>
    <dbReference type="NCBI Taxonomy" id="6303"/>
    <lineage>
        <taxon>Eukaryota</taxon>
        <taxon>Metazoa</taxon>
        <taxon>Ecdysozoa</taxon>
        <taxon>Nematoda</taxon>
        <taxon>Chromadorea</taxon>
        <taxon>Rhabditida</taxon>
        <taxon>Tylenchina</taxon>
        <taxon>Tylenchomorpha</taxon>
        <taxon>Tylenchoidea</taxon>
        <taxon>Meloidogynidae</taxon>
        <taxon>Meloidogyninae</taxon>
        <taxon>Meloidogyne</taxon>
        <taxon>Meloidogyne incognita group</taxon>
    </lineage>
</organism>
<keyword evidence="4" id="KW-1185">Reference proteome</keyword>
<keyword evidence="3" id="KW-0732">Signal</keyword>
<accession>A0A915M0X6</accession>
<protein>
    <submittedName>
        <fullName evidence="5">Uncharacterized protein</fullName>
    </submittedName>
</protein>
<feature type="signal peptide" evidence="3">
    <location>
        <begin position="1"/>
        <end position="29"/>
    </location>
</feature>
<evidence type="ECO:0000313" key="5">
    <source>
        <dbReference type="WBParaSite" id="scaffold26174_cov171.g20466"/>
    </source>
</evidence>
<dbReference type="Proteomes" id="UP000887561">
    <property type="component" value="Unplaced"/>
</dbReference>
<evidence type="ECO:0000256" key="3">
    <source>
        <dbReference type="SAM" id="SignalP"/>
    </source>
</evidence>
<dbReference type="WBParaSite" id="scaffold26174_cov171.g20466">
    <property type="protein sequence ID" value="scaffold26174_cov171.g20466"/>
    <property type="gene ID" value="scaffold26174_cov171.g20466"/>
</dbReference>
<keyword evidence="2" id="KW-1133">Transmembrane helix</keyword>
<evidence type="ECO:0000313" key="4">
    <source>
        <dbReference type="Proteomes" id="UP000887561"/>
    </source>
</evidence>
<keyword evidence="2" id="KW-0812">Transmembrane</keyword>
<evidence type="ECO:0000256" key="2">
    <source>
        <dbReference type="SAM" id="Phobius"/>
    </source>
</evidence>